<reference evidence="2 3" key="1">
    <citation type="submission" date="2018-12" db="EMBL/GenBank/DDBJ databases">
        <authorList>
            <consortium name="Pathogen Informatics"/>
        </authorList>
    </citation>
    <scope>NUCLEOTIDE SEQUENCE [LARGE SCALE GENOMIC DNA]</scope>
    <source>
        <strain evidence="2 3">NCTC13354</strain>
    </source>
</reference>
<feature type="transmembrane region" description="Helical" evidence="1">
    <location>
        <begin position="117"/>
        <end position="138"/>
    </location>
</feature>
<feature type="transmembrane region" description="Helical" evidence="1">
    <location>
        <begin position="6"/>
        <end position="32"/>
    </location>
</feature>
<feature type="transmembrane region" description="Helical" evidence="1">
    <location>
        <begin position="302"/>
        <end position="322"/>
    </location>
</feature>
<proteinExistence type="predicted"/>
<dbReference type="RefSeq" id="WP_164712410.1">
    <property type="nucleotide sequence ID" value="NZ_LR134476.1"/>
</dbReference>
<dbReference type="PANTHER" id="PTHR38095">
    <property type="entry name" value="ANAEROBIC DIMETHYL SULFOXIDE REDUCTASE CHAIN YNFH"/>
    <property type="match status" value="1"/>
</dbReference>
<dbReference type="PANTHER" id="PTHR38095:SF1">
    <property type="entry name" value="ANAEROBIC DIMETHYL SULFOXIDE REDUCTASE CHAIN YNFH"/>
    <property type="match status" value="1"/>
</dbReference>
<dbReference type="KEGG" id="tbw:NCTC13354_01264"/>
<feature type="transmembrane region" description="Helical" evidence="1">
    <location>
        <begin position="44"/>
        <end position="65"/>
    </location>
</feature>
<gene>
    <name evidence="2" type="primary">dmsC</name>
    <name evidence="2" type="ORF">NCTC13354_01264</name>
</gene>
<organism evidence="2 3">
    <name type="scientific">Trueperella bialowiezensis</name>
    <dbReference type="NCBI Taxonomy" id="312285"/>
    <lineage>
        <taxon>Bacteria</taxon>
        <taxon>Bacillati</taxon>
        <taxon>Actinomycetota</taxon>
        <taxon>Actinomycetes</taxon>
        <taxon>Actinomycetales</taxon>
        <taxon>Actinomycetaceae</taxon>
        <taxon>Trueperella</taxon>
    </lineage>
</organism>
<keyword evidence="3" id="KW-1185">Reference proteome</keyword>
<dbReference type="GO" id="GO:0005886">
    <property type="term" value="C:plasma membrane"/>
    <property type="evidence" value="ECO:0007669"/>
    <property type="project" value="TreeGrafter"/>
</dbReference>
<feature type="transmembrane region" description="Helical" evidence="1">
    <location>
        <begin position="150"/>
        <end position="178"/>
    </location>
</feature>
<evidence type="ECO:0000256" key="1">
    <source>
        <dbReference type="SAM" id="Phobius"/>
    </source>
</evidence>
<keyword evidence="1" id="KW-0812">Transmembrane</keyword>
<feature type="transmembrane region" description="Helical" evidence="1">
    <location>
        <begin position="266"/>
        <end position="290"/>
    </location>
</feature>
<evidence type="ECO:0000313" key="2">
    <source>
        <dbReference type="EMBL" id="VEI13547.1"/>
    </source>
</evidence>
<dbReference type="GO" id="GO:0019645">
    <property type="term" value="P:anaerobic electron transport chain"/>
    <property type="evidence" value="ECO:0007669"/>
    <property type="project" value="InterPro"/>
</dbReference>
<name>A0A3S5EW37_9ACTO</name>
<feature type="transmembrane region" description="Helical" evidence="1">
    <location>
        <begin position="225"/>
        <end position="246"/>
    </location>
</feature>
<keyword evidence="1" id="KW-1133">Transmembrane helix</keyword>
<dbReference type="GO" id="GO:0009389">
    <property type="term" value="F:dimethyl sulfoxide reductase activity"/>
    <property type="evidence" value="ECO:0007669"/>
    <property type="project" value="TreeGrafter"/>
</dbReference>
<dbReference type="InterPro" id="IPR007059">
    <property type="entry name" value="DmsC"/>
</dbReference>
<sequence length="336" mass="36575">MNLHELPMIIFTVVSQMAVGMFVLLGIIDLWVSSKTDDATADRLVTPIVYVIGPVLVAAMISSMFHMNDVTNTLNVIRNWKTSWLSREILAVSGFAGLGALYAVMQWFRWGSRRLRQLVALATAAVGLVLVLCESMIYASVETIPAWHTWVLPLQFFMTAVMLGAAAVSASVAVMTLIRKHYEDAPKPKVGPKLQVWLDRLGFTENVRAINARPTPKEWAFSVKIIRGSAVTAALAAVVILISYVVHIQNLAVHPEPAAASSVAVFSGGFFLARLILLGIGSVAVGFVAYRMADVDALERPIPLVFTVVTGMIMLIAAEFMGRSLHYDSMFLVGIG</sequence>
<dbReference type="Pfam" id="PF04976">
    <property type="entry name" value="DmsC"/>
    <property type="match status" value="1"/>
</dbReference>
<evidence type="ECO:0000313" key="3">
    <source>
        <dbReference type="Proteomes" id="UP000269542"/>
    </source>
</evidence>
<dbReference type="Proteomes" id="UP000269542">
    <property type="component" value="Chromosome"/>
</dbReference>
<dbReference type="AlphaFoldDB" id="A0A3S5EW37"/>
<dbReference type="EMBL" id="LR134476">
    <property type="protein sequence ID" value="VEI13547.1"/>
    <property type="molecule type" value="Genomic_DNA"/>
</dbReference>
<protein>
    <submittedName>
        <fullName evidence="2">DMSO reductase anchor subunit</fullName>
    </submittedName>
</protein>
<accession>A0A3S5EW37</accession>
<feature type="transmembrane region" description="Helical" evidence="1">
    <location>
        <begin position="85"/>
        <end position="105"/>
    </location>
</feature>
<dbReference type="GO" id="GO:0009390">
    <property type="term" value="C:dimethyl sulfoxide reductase complex"/>
    <property type="evidence" value="ECO:0007669"/>
    <property type="project" value="TreeGrafter"/>
</dbReference>
<keyword evidence="1" id="KW-0472">Membrane</keyword>